<dbReference type="EMBL" id="SUME01000005">
    <property type="protein sequence ID" value="TJZ59737.1"/>
    <property type="molecule type" value="Genomic_DNA"/>
</dbReference>
<dbReference type="Pfam" id="PF02469">
    <property type="entry name" value="Fasciclin"/>
    <property type="match status" value="1"/>
</dbReference>
<evidence type="ECO:0000259" key="1">
    <source>
        <dbReference type="PROSITE" id="PS50213"/>
    </source>
</evidence>
<dbReference type="Proteomes" id="UP000306808">
    <property type="component" value="Unassembled WGS sequence"/>
</dbReference>
<dbReference type="OrthoDB" id="1097608at2"/>
<comment type="caution">
    <text evidence="2">The sequence shown here is derived from an EMBL/GenBank/DDBJ whole genome shotgun (WGS) entry which is preliminary data.</text>
</comment>
<dbReference type="PROSITE" id="PS50213">
    <property type="entry name" value="FAS1"/>
    <property type="match status" value="1"/>
</dbReference>
<protein>
    <recommendedName>
        <fullName evidence="1">FAS1 domain-containing protein</fullName>
    </recommendedName>
</protein>
<sequence length="247" mass="28132">MKKYIIRNLFFTCLMGLILGSCQDKYFIDSGVHESHYDGTVVDYIKMRKDVFDSLYKVIQLCELESVLNQKGVTFFAPGDQSIRKAVFALNEALYLTGRDSIYTLDQVDPAVWREYLSMYIYNDTYLLKDIPQVDTLNLNIYPGQGFESYGGTNMNLGVNYNDVISEIREDEFQIVKYAGYRQLFISYIRNTGNVGSFGSMVNAPVATSDIQTSNGVIHALEYRRHTFGFVTSNFVNAAITKGIIYK</sequence>
<proteinExistence type="predicted"/>
<dbReference type="PROSITE" id="PS51257">
    <property type="entry name" value="PROKAR_LIPOPROTEIN"/>
    <property type="match status" value="1"/>
</dbReference>
<dbReference type="AlphaFoldDB" id="A0A4U0NY23"/>
<evidence type="ECO:0000313" key="3">
    <source>
        <dbReference type="Proteomes" id="UP000306808"/>
    </source>
</evidence>
<organism evidence="2 3">
    <name type="scientific">Sphingobacterium olei</name>
    <dbReference type="NCBI Taxonomy" id="2571155"/>
    <lineage>
        <taxon>Bacteria</taxon>
        <taxon>Pseudomonadati</taxon>
        <taxon>Bacteroidota</taxon>
        <taxon>Sphingobacteriia</taxon>
        <taxon>Sphingobacteriales</taxon>
        <taxon>Sphingobacteriaceae</taxon>
        <taxon>Sphingobacterium</taxon>
    </lineage>
</organism>
<feature type="domain" description="FAS1" evidence="1">
    <location>
        <begin position="39"/>
        <end position="225"/>
    </location>
</feature>
<dbReference type="SUPFAM" id="SSF82153">
    <property type="entry name" value="FAS1 domain"/>
    <property type="match status" value="1"/>
</dbReference>
<dbReference type="Gene3D" id="2.30.180.10">
    <property type="entry name" value="FAS1 domain"/>
    <property type="match status" value="1"/>
</dbReference>
<dbReference type="InterPro" id="IPR000782">
    <property type="entry name" value="FAS1_domain"/>
</dbReference>
<dbReference type="RefSeq" id="WP_136901679.1">
    <property type="nucleotide sequence ID" value="NZ_SUME01000005.1"/>
</dbReference>
<keyword evidence="3" id="KW-1185">Reference proteome</keyword>
<gene>
    <name evidence="2" type="ORF">FAZ15_12605</name>
</gene>
<name>A0A4U0NY23_9SPHI</name>
<accession>A0A4U0NY23</accession>
<reference evidence="2 3" key="1">
    <citation type="submission" date="2019-04" db="EMBL/GenBank/DDBJ databases">
        <title>Sphingobacterium olei sp. nov., isolated from oil-contaminated soil.</title>
        <authorList>
            <person name="Liu B."/>
        </authorList>
    </citation>
    <scope>NUCLEOTIDE SEQUENCE [LARGE SCALE GENOMIC DNA]</scope>
    <source>
        <strain evidence="2 3">HAL-9</strain>
    </source>
</reference>
<evidence type="ECO:0000313" key="2">
    <source>
        <dbReference type="EMBL" id="TJZ59737.1"/>
    </source>
</evidence>
<dbReference type="InterPro" id="IPR036378">
    <property type="entry name" value="FAS1_dom_sf"/>
</dbReference>